<dbReference type="SUPFAM" id="SSF53067">
    <property type="entry name" value="Actin-like ATPase domain"/>
    <property type="match status" value="2"/>
</dbReference>
<dbReference type="OrthoDB" id="5132116at2759"/>
<dbReference type="GO" id="GO:0016192">
    <property type="term" value="P:vesicle-mediated transport"/>
    <property type="evidence" value="ECO:0007669"/>
    <property type="project" value="UniProtKB-ARBA"/>
</dbReference>
<proteinExistence type="inferred from homology"/>
<comment type="similarity">
    <text evidence="1">Belongs to the actin family.</text>
</comment>
<dbReference type="GO" id="GO:0003682">
    <property type="term" value="F:chromatin binding"/>
    <property type="evidence" value="ECO:0000318"/>
    <property type="project" value="GO_Central"/>
</dbReference>
<name>F0ZQN1_DICPU</name>
<dbReference type="RefSeq" id="XP_003289725.1">
    <property type="nucleotide sequence ID" value="XM_003289677.1"/>
</dbReference>
<dbReference type="InParanoid" id="F0ZQN1"/>
<dbReference type="KEGG" id="dpp:DICPUDRAFT_48789"/>
<evidence type="ECO:0000313" key="2">
    <source>
        <dbReference type="EMBL" id="EGC33759.1"/>
    </source>
</evidence>
<dbReference type="Proteomes" id="UP000001064">
    <property type="component" value="Unassembled WGS sequence"/>
</dbReference>
<dbReference type="Pfam" id="PF00022">
    <property type="entry name" value="Actin"/>
    <property type="match status" value="1"/>
</dbReference>
<dbReference type="FunFam" id="3.30.420.40:FF:000151">
    <property type="entry name" value="Actin-related protein 4"/>
    <property type="match status" value="1"/>
</dbReference>
<dbReference type="InterPro" id="IPR043129">
    <property type="entry name" value="ATPase_NBD"/>
</dbReference>
<dbReference type="VEuPathDB" id="AmoebaDB:DICPUDRAFT_48789"/>
<gene>
    <name evidence="2" type="ORF">DICPUDRAFT_48789</name>
</gene>
<evidence type="ECO:0000313" key="3">
    <source>
        <dbReference type="Proteomes" id="UP000001064"/>
    </source>
</evidence>
<keyword evidence="3" id="KW-1185">Reference proteome</keyword>
<protein>
    <submittedName>
        <fullName evidence="2">Uncharacterized protein</fullName>
    </submittedName>
</protein>
<sequence>MYGGGDDVSAIVLDVGTFSTKGGYAGEDSPKAVFPSDIGVVYKNGDDSVVGISESEIGEKEDIDQVKKTYYTGTNAITYRRPHMEVINPLSDGLIKNWDAMEQIWNHTFYERLHINPMDHPILLAEPSFNTRVIREKVSEIMFEKYHTPALFISKNAVLSSFSSSKSTSLVLDSGGGMTSITPVFEGYVVKNGIVKSNLAGNKLTEEYYKVLSSKNITINPINLIKKVEIKAGEFSITPYNIPTLTESYKRYVTLETVRDIKETSCRVADRDLGEEINIAQVPYELPDGNLLEIGSDRFQIPELLFNPAPLNEQLLAASSSAAAALNGTDTTTTNSTPQQYQGLAKMIIESLEKSDTDIRKELISNLILTGGNTLFTGFQDRLVRDISEISYNKAKIVSNQTEKKNSVWIGGSILGSLGTFQQMWMSKSEWEEYGRPLVEKKCP</sequence>
<dbReference type="GO" id="GO:0006338">
    <property type="term" value="P:chromatin remodeling"/>
    <property type="evidence" value="ECO:0000318"/>
    <property type="project" value="GO_Central"/>
</dbReference>
<reference evidence="3" key="1">
    <citation type="journal article" date="2011" name="Genome Biol.">
        <title>Comparative genomics of the social amoebae Dictyostelium discoideum and Dictyostelium purpureum.</title>
        <authorList>
            <consortium name="US DOE Joint Genome Institute (JGI-PGF)"/>
            <person name="Sucgang R."/>
            <person name="Kuo A."/>
            <person name="Tian X."/>
            <person name="Salerno W."/>
            <person name="Parikh A."/>
            <person name="Feasley C.L."/>
            <person name="Dalin E."/>
            <person name="Tu H."/>
            <person name="Huang E."/>
            <person name="Barry K."/>
            <person name="Lindquist E."/>
            <person name="Shapiro H."/>
            <person name="Bruce D."/>
            <person name="Schmutz J."/>
            <person name="Salamov A."/>
            <person name="Fey P."/>
            <person name="Gaudet P."/>
            <person name="Anjard C."/>
            <person name="Babu M.M."/>
            <person name="Basu S."/>
            <person name="Bushmanova Y."/>
            <person name="van der Wel H."/>
            <person name="Katoh-Kurasawa M."/>
            <person name="Dinh C."/>
            <person name="Coutinho P.M."/>
            <person name="Saito T."/>
            <person name="Elias M."/>
            <person name="Schaap P."/>
            <person name="Kay R.R."/>
            <person name="Henrissat B."/>
            <person name="Eichinger L."/>
            <person name="Rivero F."/>
            <person name="Putnam N.H."/>
            <person name="West C.M."/>
            <person name="Loomis W.F."/>
            <person name="Chisholm R.L."/>
            <person name="Shaulsky G."/>
            <person name="Strassmann J.E."/>
            <person name="Queller D.C."/>
            <person name="Kuspa A."/>
            <person name="Grigoriev I.V."/>
        </authorList>
    </citation>
    <scope>NUCLEOTIDE SEQUENCE [LARGE SCALE GENOMIC DNA]</scope>
    <source>
        <strain evidence="3">QSDP1</strain>
    </source>
</reference>
<dbReference type="GO" id="GO:0046689">
    <property type="term" value="P:response to mercury ion"/>
    <property type="evidence" value="ECO:0007669"/>
    <property type="project" value="EnsemblProtists"/>
</dbReference>
<accession>F0ZQN1</accession>
<dbReference type="OMA" id="SKSWHSY"/>
<dbReference type="GeneID" id="10503065"/>
<dbReference type="eggNOG" id="KOG0679">
    <property type="taxonomic scope" value="Eukaryota"/>
</dbReference>
<dbReference type="STRING" id="5786.F0ZQN1"/>
<dbReference type="CDD" id="cd13395">
    <property type="entry name" value="ASKHA_NBD_Arp4_ACTL6-like"/>
    <property type="match status" value="1"/>
</dbReference>
<dbReference type="GO" id="GO:0016514">
    <property type="term" value="C:SWI/SNF complex"/>
    <property type="evidence" value="ECO:0000318"/>
    <property type="project" value="GO_Central"/>
</dbReference>
<organism evidence="2 3">
    <name type="scientific">Dictyostelium purpureum</name>
    <name type="common">Slime mold</name>
    <dbReference type="NCBI Taxonomy" id="5786"/>
    <lineage>
        <taxon>Eukaryota</taxon>
        <taxon>Amoebozoa</taxon>
        <taxon>Evosea</taxon>
        <taxon>Eumycetozoa</taxon>
        <taxon>Dictyostelia</taxon>
        <taxon>Dictyosteliales</taxon>
        <taxon>Dictyosteliaceae</taxon>
        <taxon>Dictyostelium</taxon>
    </lineage>
</organism>
<dbReference type="Gene3D" id="3.90.640.10">
    <property type="entry name" value="Actin, Chain A, domain 4"/>
    <property type="match status" value="1"/>
</dbReference>
<dbReference type="PANTHER" id="PTHR11937">
    <property type="entry name" value="ACTIN"/>
    <property type="match status" value="1"/>
</dbReference>
<dbReference type="PRINTS" id="PR00190">
    <property type="entry name" value="ACTIN"/>
</dbReference>
<evidence type="ECO:0000256" key="1">
    <source>
        <dbReference type="RuleBase" id="RU000487"/>
    </source>
</evidence>
<dbReference type="FunFam" id="3.30.420.40:FF:000058">
    <property type="entry name" value="Putative actin-related protein 5"/>
    <property type="match status" value="1"/>
</dbReference>
<dbReference type="FunCoup" id="F0ZQN1">
    <property type="interactions" value="416"/>
</dbReference>
<dbReference type="GO" id="GO:0005856">
    <property type="term" value="C:cytoskeleton"/>
    <property type="evidence" value="ECO:0007669"/>
    <property type="project" value="UniProtKB-ARBA"/>
</dbReference>
<dbReference type="GO" id="GO:0035267">
    <property type="term" value="C:NuA4 histone acetyltransferase complex"/>
    <property type="evidence" value="ECO:0000318"/>
    <property type="project" value="GO_Central"/>
</dbReference>
<dbReference type="EMBL" id="GL871127">
    <property type="protein sequence ID" value="EGC33759.1"/>
    <property type="molecule type" value="Genomic_DNA"/>
</dbReference>
<dbReference type="AlphaFoldDB" id="F0ZQN1"/>
<dbReference type="GO" id="GO:0006357">
    <property type="term" value="P:regulation of transcription by RNA polymerase II"/>
    <property type="evidence" value="ECO:0000318"/>
    <property type="project" value="GO_Central"/>
</dbReference>
<dbReference type="Gene3D" id="3.30.420.40">
    <property type="match status" value="3"/>
</dbReference>
<dbReference type="SMART" id="SM00268">
    <property type="entry name" value="ACTIN"/>
    <property type="match status" value="1"/>
</dbReference>
<dbReference type="InterPro" id="IPR004000">
    <property type="entry name" value="Actin"/>
</dbReference>